<reference evidence="2" key="1">
    <citation type="submission" date="2016-01" db="EMBL/GenBank/DDBJ databases">
        <title>Reference transcriptome for the parasite Schistocephalus solidus: insights into the molecular evolution of parasitism.</title>
        <authorList>
            <person name="Hebert F.O."/>
            <person name="Grambauer S."/>
            <person name="Barber I."/>
            <person name="Landry C.R."/>
            <person name="Aubin-Horth N."/>
        </authorList>
    </citation>
    <scope>NUCLEOTIDE SEQUENCE</scope>
</reference>
<evidence type="ECO:0008006" key="3">
    <source>
        <dbReference type="Google" id="ProtNLM"/>
    </source>
</evidence>
<feature type="compositionally biased region" description="Polar residues" evidence="1">
    <location>
        <begin position="110"/>
        <end position="135"/>
    </location>
</feature>
<organism evidence="2">
    <name type="scientific">Schistocephalus solidus</name>
    <name type="common">Tapeworm</name>
    <dbReference type="NCBI Taxonomy" id="70667"/>
    <lineage>
        <taxon>Eukaryota</taxon>
        <taxon>Metazoa</taxon>
        <taxon>Spiralia</taxon>
        <taxon>Lophotrochozoa</taxon>
        <taxon>Platyhelminthes</taxon>
        <taxon>Cestoda</taxon>
        <taxon>Eucestoda</taxon>
        <taxon>Diphyllobothriidea</taxon>
        <taxon>Diphyllobothriidae</taxon>
        <taxon>Schistocephalus</taxon>
    </lineage>
</organism>
<feature type="compositionally biased region" description="Polar residues" evidence="1">
    <location>
        <begin position="153"/>
        <end position="170"/>
    </location>
</feature>
<feature type="compositionally biased region" description="Low complexity" evidence="1">
    <location>
        <begin position="143"/>
        <end position="152"/>
    </location>
</feature>
<sequence>MFFLRIAEALIANQEANRMPDYTGLEKTPTSVRTPPPFSDLHGEREAPSYRHDLPLITTKVRKRADSIDGHILRSLVSLSPKPPLSLSSVDQHTPPVPPPPRLLLPPTLGRQSSHSPSVSPENISCGTSGSSPSNARMGGGLLYSLLVSSDSQNPGNSTATASPSSPNRLIRSNSFVSASAPEMDVCEFSQRPISLLPQWPPPPPQSSPRAPADEHLLHHYEDGGYPNPVKKYKATETYPTQSTRLLDTRHPILPTCRNSRSGNSRVAMQPATGLRRFTFGGYSAPRGERISGLLQHPRVAIKGSVTVPNLIKSHGVGVTNRDDTERPSLGSLGRSSSSMIESSSAATSCSTKVLSAPSSSASTPSILFALISSPCVEWSPGLSSASTDSGLDEPLDLTGSALFHKFRPNLPTVSNLSLKAKSTVTSAQHQASPRVQLAKKTARPVQARVTEWLRLALEFVFTSVSSLAVVDGVESWLPLFRATWPCLLVISMAEHALEVVVVERTNHNACDSTQPLSWGEKILRWLLLADGELVPETADQAFADAVIQCLNDLRSEQLTPDEFCLLRRATLMAADQPSVLPAIALKLIRNARFAWSTRSAGPTHVLEQKGGTSDRRARPEGNLTNLKRGLVGLAGLSPQKMVSLFCTHLNGESGVRSILPPALFNHLSLLIPPSPLQEVAIMPREPTVWSGDEQSHRRRSSVWTEDVNVGGVGGDGMRNGSRPCKRDSIHNSLIQNSPIPTSNLLTTATSVHHPKSNA</sequence>
<feature type="region of interest" description="Disordered" evidence="1">
    <location>
        <begin position="83"/>
        <end position="170"/>
    </location>
</feature>
<feature type="region of interest" description="Disordered" evidence="1">
    <location>
        <begin position="734"/>
        <end position="759"/>
    </location>
</feature>
<proteinExistence type="predicted"/>
<feature type="compositionally biased region" description="Basic and acidic residues" evidence="1">
    <location>
        <begin position="41"/>
        <end position="52"/>
    </location>
</feature>
<accession>A0A0X3PIS6</accession>
<name>A0A0X3PIS6_SCHSO</name>
<evidence type="ECO:0000256" key="1">
    <source>
        <dbReference type="SAM" id="MobiDB-lite"/>
    </source>
</evidence>
<dbReference type="AlphaFoldDB" id="A0A0X3PIS6"/>
<feature type="compositionally biased region" description="Low complexity" evidence="1">
    <location>
        <begin position="328"/>
        <end position="342"/>
    </location>
</feature>
<feature type="compositionally biased region" description="Polar residues" evidence="1">
    <location>
        <begin position="734"/>
        <end position="752"/>
    </location>
</feature>
<feature type="region of interest" description="Disordered" evidence="1">
    <location>
        <begin position="317"/>
        <end position="342"/>
    </location>
</feature>
<feature type="region of interest" description="Disordered" evidence="1">
    <location>
        <begin position="21"/>
        <end position="52"/>
    </location>
</feature>
<gene>
    <name evidence="2" type="ORF">TR165748</name>
</gene>
<dbReference type="EMBL" id="GEEE01011390">
    <property type="protein sequence ID" value="JAP51835.1"/>
    <property type="molecule type" value="Transcribed_RNA"/>
</dbReference>
<feature type="compositionally biased region" description="Pro residues" evidence="1">
    <location>
        <begin position="95"/>
        <end position="104"/>
    </location>
</feature>
<protein>
    <recommendedName>
        <fullName evidence="3">NR LBD domain-containing protein</fullName>
    </recommendedName>
</protein>
<evidence type="ECO:0000313" key="2">
    <source>
        <dbReference type="EMBL" id="JAP51835.1"/>
    </source>
</evidence>